<dbReference type="AlphaFoldDB" id="A0A4Y2SWE7"/>
<accession>A0A4Y2SWE7</accession>
<keyword evidence="2" id="KW-1185">Reference proteome</keyword>
<name>A0A4Y2SWE7_ARAVE</name>
<sequence>MAKVSQISKMWLISSHQKLDALMIELKRKINDNLDSLDFTAVLLATCGQQRLFLLAAVTEDRPSRQRRLQLATFPLVTENRLAASVAFGSPATRPADGKSAAATWLAFWFASVFRASVLVCKTSQSPLTRRRHSYPIPAIPV</sequence>
<dbReference type="Proteomes" id="UP000499080">
    <property type="component" value="Unassembled WGS sequence"/>
</dbReference>
<gene>
    <name evidence="1" type="ORF">AVEN_1414_1</name>
</gene>
<reference evidence="1 2" key="1">
    <citation type="journal article" date="2019" name="Sci. Rep.">
        <title>Orb-weaving spider Araneus ventricosus genome elucidates the spidroin gene catalogue.</title>
        <authorList>
            <person name="Kono N."/>
            <person name="Nakamura H."/>
            <person name="Ohtoshi R."/>
            <person name="Moran D.A.P."/>
            <person name="Shinohara A."/>
            <person name="Yoshida Y."/>
            <person name="Fujiwara M."/>
            <person name="Mori M."/>
            <person name="Tomita M."/>
            <person name="Arakawa K."/>
        </authorList>
    </citation>
    <scope>NUCLEOTIDE SEQUENCE [LARGE SCALE GENOMIC DNA]</scope>
</reference>
<comment type="caution">
    <text evidence="1">The sequence shown here is derived from an EMBL/GenBank/DDBJ whole genome shotgun (WGS) entry which is preliminary data.</text>
</comment>
<organism evidence="1 2">
    <name type="scientific">Araneus ventricosus</name>
    <name type="common">Orbweaver spider</name>
    <name type="synonym">Epeira ventricosa</name>
    <dbReference type="NCBI Taxonomy" id="182803"/>
    <lineage>
        <taxon>Eukaryota</taxon>
        <taxon>Metazoa</taxon>
        <taxon>Ecdysozoa</taxon>
        <taxon>Arthropoda</taxon>
        <taxon>Chelicerata</taxon>
        <taxon>Arachnida</taxon>
        <taxon>Araneae</taxon>
        <taxon>Araneomorphae</taxon>
        <taxon>Entelegynae</taxon>
        <taxon>Araneoidea</taxon>
        <taxon>Araneidae</taxon>
        <taxon>Araneus</taxon>
    </lineage>
</organism>
<protein>
    <submittedName>
        <fullName evidence="1">Uncharacterized protein</fullName>
    </submittedName>
</protein>
<evidence type="ECO:0000313" key="1">
    <source>
        <dbReference type="EMBL" id="GBN91920.1"/>
    </source>
</evidence>
<evidence type="ECO:0000313" key="2">
    <source>
        <dbReference type="Proteomes" id="UP000499080"/>
    </source>
</evidence>
<dbReference type="EMBL" id="BGPR01024128">
    <property type="protein sequence ID" value="GBN91920.1"/>
    <property type="molecule type" value="Genomic_DNA"/>
</dbReference>
<proteinExistence type="predicted"/>